<keyword evidence="1" id="KW-0732">Signal</keyword>
<proteinExistence type="predicted"/>
<accession>A0A8T0TLU6</accession>
<dbReference type="Proteomes" id="UP000823388">
    <property type="component" value="Chromosome 4K"/>
</dbReference>
<comment type="caution">
    <text evidence="2">The sequence shown here is derived from an EMBL/GenBank/DDBJ whole genome shotgun (WGS) entry which is preliminary data.</text>
</comment>
<sequence length="99" mass="10840">MSALLTYMLSLVGTLSTGSDEGMNAWVAANYALSRLGGDPNKTDEIVELGALQLRFSDERIYSFCDSLLPEHVSCLNTVHANEFLIVLYNSEGSTYLKS</sequence>
<gene>
    <name evidence="2" type="ORF">PVAP13_4KG070700</name>
</gene>
<dbReference type="EMBL" id="CM029043">
    <property type="protein sequence ID" value="KAG2609854.1"/>
    <property type="molecule type" value="Genomic_DNA"/>
</dbReference>
<name>A0A8T0TLU6_PANVG</name>
<dbReference type="Gene3D" id="3.30.420.150">
    <property type="entry name" value="Exopolyphosphatase. Domain 2"/>
    <property type="match status" value="1"/>
</dbReference>
<evidence type="ECO:0000313" key="3">
    <source>
        <dbReference type="Proteomes" id="UP000823388"/>
    </source>
</evidence>
<evidence type="ECO:0000256" key="1">
    <source>
        <dbReference type="SAM" id="SignalP"/>
    </source>
</evidence>
<protein>
    <submittedName>
        <fullName evidence="2">Uncharacterized protein</fullName>
    </submittedName>
</protein>
<feature type="signal peptide" evidence="1">
    <location>
        <begin position="1"/>
        <end position="19"/>
    </location>
</feature>
<evidence type="ECO:0000313" key="2">
    <source>
        <dbReference type="EMBL" id="KAG2609854.1"/>
    </source>
</evidence>
<keyword evidence="3" id="KW-1185">Reference proteome</keyword>
<dbReference type="AlphaFoldDB" id="A0A8T0TLU6"/>
<reference evidence="2" key="1">
    <citation type="submission" date="2020-05" db="EMBL/GenBank/DDBJ databases">
        <title>WGS assembly of Panicum virgatum.</title>
        <authorList>
            <person name="Lovell J.T."/>
            <person name="Jenkins J."/>
            <person name="Shu S."/>
            <person name="Juenger T.E."/>
            <person name="Schmutz J."/>
        </authorList>
    </citation>
    <scope>NUCLEOTIDE SEQUENCE</scope>
    <source>
        <strain evidence="2">AP13</strain>
    </source>
</reference>
<feature type="chain" id="PRO_5035855757" evidence="1">
    <location>
        <begin position="20"/>
        <end position="99"/>
    </location>
</feature>
<organism evidence="2 3">
    <name type="scientific">Panicum virgatum</name>
    <name type="common">Blackwell switchgrass</name>
    <dbReference type="NCBI Taxonomy" id="38727"/>
    <lineage>
        <taxon>Eukaryota</taxon>
        <taxon>Viridiplantae</taxon>
        <taxon>Streptophyta</taxon>
        <taxon>Embryophyta</taxon>
        <taxon>Tracheophyta</taxon>
        <taxon>Spermatophyta</taxon>
        <taxon>Magnoliopsida</taxon>
        <taxon>Liliopsida</taxon>
        <taxon>Poales</taxon>
        <taxon>Poaceae</taxon>
        <taxon>PACMAD clade</taxon>
        <taxon>Panicoideae</taxon>
        <taxon>Panicodae</taxon>
        <taxon>Paniceae</taxon>
        <taxon>Panicinae</taxon>
        <taxon>Panicum</taxon>
        <taxon>Panicum sect. Hiantes</taxon>
    </lineage>
</organism>